<feature type="chain" id="PRO_5002535053" evidence="1">
    <location>
        <begin position="24"/>
        <end position="171"/>
    </location>
</feature>
<evidence type="ECO:0000313" key="2">
    <source>
        <dbReference type="EMBL" id="KKS06909.1"/>
    </source>
</evidence>
<keyword evidence="1" id="KW-0732">Signal</keyword>
<dbReference type="Proteomes" id="UP000034544">
    <property type="component" value="Unassembled WGS sequence"/>
</dbReference>
<evidence type="ECO:0000256" key="1">
    <source>
        <dbReference type="SAM" id="SignalP"/>
    </source>
</evidence>
<proteinExistence type="predicted"/>
<feature type="signal peptide" evidence="1">
    <location>
        <begin position="1"/>
        <end position="23"/>
    </location>
</feature>
<gene>
    <name evidence="2" type="ORF">UU59_C0017G0001</name>
</gene>
<reference evidence="2 3" key="1">
    <citation type="journal article" date="2015" name="Nature">
        <title>rRNA introns, odd ribosomes, and small enigmatic genomes across a large radiation of phyla.</title>
        <authorList>
            <person name="Brown C.T."/>
            <person name="Hug L.A."/>
            <person name="Thomas B.C."/>
            <person name="Sharon I."/>
            <person name="Castelle C.J."/>
            <person name="Singh A."/>
            <person name="Wilkins M.J."/>
            <person name="Williams K.H."/>
            <person name="Banfield J.F."/>
        </authorList>
    </citation>
    <scope>NUCLEOTIDE SEQUENCE [LARGE SCALE GENOMIC DNA]</scope>
</reference>
<dbReference type="AlphaFoldDB" id="A0A0G0W1Q0"/>
<name>A0A0G0W1Q0_UNCKA</name>
<dbReference type="EMBL" id="LCBF01000017">
    <property type="protein sequence ID" value="KKS06909.1"/>
    <property type="molecule type" value="Genomic_DNA"/>
</dbReference>
<sequence length="171" mass="18780">MINLKNILLIAVAAFVLTSAAFAAKPENPGSNGKAYGHLSKEDRMAAIIAAKNAKVRPVTKAYMYPSDTSTASDARYDYDEDAWGMLLVKHKKDVVKFQGHNLAANKEYTLKYDGNEIGKATSNDEGNLKINGSFAVSWGDYNVEKFTLKADGETELKSRLVRLRGAENED</sequence>
<organism evidence="2 3">
    <name type="scientific">candidate division WWE3 bacterium GW2011_GWE1_41_27</name>
    <dbReference type="NCBI Taxonomy" id="1619131"/>
    <lineage>
        <taxon>Bacteria</taxon>
        <taxon>Katanobacteria</taxon>
    </lineage>
</organism>
<comment type="caution">
    <text evidence="2">The sequence shown here is derived from an EMBL/GenBank/DDBJ whole genome shotgun (WGS) entry which is preliminary data.</text>
</comment>
<protein>
    <submittedName>
        <fullName evidence="2">Uncharacterized protein</fullName>
    </submittedName>
</protein>
<evidence type="ECO:0000313" key="3">
    <source>
        <dbReference type="Proteomes" id="UP000034544"/>
    </source>
</evidence>
<accession>A0A0G0W1Q0</accession>